<feature type="compositionally biased region" description="Basic and acidic residues" evidence="1">
    <location>
        <begin position="139"/>
        <end position="169"/>
    </location>
</feature>
<evidence type="ECO:0000313" key="2">
    <source>
        <dbReference type="EMBL" id="EHD12899.1"/>
    </source>
</evidence>
<evidence type="ECO:0008006" key="4">
    <source>
        <dbReference type="Google" id="ProtNLM"/>
    </source>
</evidence>
<name>G6F3E9_9PROT</name>
<accession>G6F3E9</accession>
<proteinExistence type="predicted"/>
<comment type="caution">
    <text evidence="2">The sequence shown here is derived from an EMBL/GenBank/DDBJ whole genome shotgun (WGS) entry which is preliminary data.</text>
</comment>
<dbReference type="RefSeq" id="WP_008855134.1">
    <property type="nucleotide sequence ID" value="NZ_AGFR01000018.1"/>
</dbReference>
<dbReference type="AlphaFoldDB" id="G6F3E9"/>
<protein>
    <recommendedName>
        <fullName evidence="4">Bacteriophage lambda Replication protein O N-terminal domain-containing protein</fullName>
    </recommendedName>
</protein>
<evidence type="ECO:0000313" key="3">
    <source>
        <dbReference type="Proteomes" id="UP000005939"/>
    </source>
</evidence>
<sequence length="303" mass="34921">MSKLPDNHSWVKFKHKEWLTYGAFQKLTRTVRCYWVDLFSLSYSCDKIGHLQINGKPLTNQEIAKSISSSKREFESALKKLIEVGLCKISSNGTIIIPQVLELYDENNLRKSSNNAAKSLRNPCEITRGNGGNQPKTTTQEKEEDKDIREDKKEKSVKKENQDLIDGQRDVSPNGSTKKGSRLPDDWMPTENDIAYAQNLNLDPEKIAEDFCDWWHAKAGAGARKTDWSLTWKTWCRRENEKNQEKQQRFNAYNQPRKSNLERIGEKIDRAAEHYGVDDWFENGVPQDLSTKPKLQLVGGSKW</sequence>
<dbReference type="eggNOG" id="COG3756">
    <property type="taxonomic scope" value="Bacteria"/>
</dbReference>
<dbReference type="Proteomes" id="UP000005939">
    <property type="component" value="Unassembled WGS sequence"/>
</dbReference>
<evidence type="ECO:0000256" key="1">
    <source>
        <dbReference type="SAM" id="MobiDB-lite"/>
    </source>
</evidence>
<dbReference type="OrthoDB" id="7211084at2"/>
<organism evidence="2 3">
    <name type="scientific">Commensalibacter intestini A911</name>
    <dbReference type="NCBI Taxonomy" id="1088868"/>
    <lineage>
        <taxon>Bacteria</taxon>
        <taxon>Pseudomonadati</taxon>
        <taxon>Pseudomonadota</taxon>
        <taxon>Alphaproteobacteria</taxon>
        <taxon>Acetobacterales</taxon>
        <taxon>Acetobacteraceae</taxon>
    </lineage>
</organism>
<reference evidence="2 3" key="1">
    <citation type="submission" date="2011-10" db="EMBL/GenBank/DDBJ databases">
        <title>Genome Sequence of Commensalibacter intestini A911, isolated from Drosophila gut.</title>
        <authorList>
            <person name="Lee W.-J."/>
            <person name="Kim E.-K."/>
        </authorList>
    </citation>
    <scope>NUCLEOTIDE SEQUENCE [LARGE SCALE GENOMIC DNA]</scope>
    <source>
        <strain evidence="2 3">A911</strain>
    </source>
</reference>
<dbReference type="EMBL" id="AGFR01000018">
    <property type="protein sequence ID" value="EHD12899.1"/>
    <property type="molecule type" value="Genomic_DNA"/>
</dbReference>
<dbReference type="STRING" id="1088868.CIN_21450"/>
<gene>
    <name evidence="2" type="ORF">CIN_21450</name>
</gene>
<feature type="region of interest" description="Disordered" evidence="1">
    <location>
        <begin position="114"/>
        <end position="189"/>
    </location>
</feature>